<feature type="transmembrane region" description="Helical" evidence="10">
    <location>
        <begin position="320"/>
        <end position="338"/>
    </location>
</feature>
<dbReference type="PANTHER" id="PTHR12413:SF2">
    <property type="entry name" value="DOLICHYL PYROPHOSPHATE GLC1MAN9GLCNAC2 ALPHA-1,3-GLUCOSYLTRANSFERASE-RELATED"/>
    <property type="match status" value="1"/>
</dbReference>
<dbReference type="OMA" id="YHSTDFD"/>
<protein>
    <recommendedName>
        <fullName evidence="10">Alpha-1,3-glucosyltransferase</fullName>
        <ecNumber evidence="10">2.4.1.-</ecNumber>
    </recommendedName>
</protein>
<evidence type="ECO:0000256" key="1">
    <source>
        <dbReference type="ARBA" id="ARBA00004477"/>
    </source>
</evidence>
<feature type="transmembrane region" description="Helical" evidence="10">
    <location>
        <begin position="394"/>
        <end position="410"/>
    </location>
</feature>
<organism evidence="12 13">
    <name type="scientific">Cimex lectularius</name>
    <name type="common">Bed bug</name>
    <name type="synonym">Acanthia lectularia</name>
    <dbReference type="NCBI Taxonomy" id="79782"/>
    <lineage>
        <taxon>Eukaryota</taxon>
        <taxon>Metazoa</taxon>
        <taxon>Ecdysozoa</taxon>
        <taxon>Arthropoda</taxon>
        <taxon>Hexapoda</taxon>
        <taxon>Insecta</taxon>
        <taxon>Pterygota</taxon>
        <taxon>Neoptera</taxon>
        <taxon>Paraneoptera</taxon>
        <taxon>Hemiptera</taxon>
        <taxon>Heteroptera</taxon>
        <taxon>Panheteroptera</taxon>
        <taxon>Cimicomorpha</taxon>
        <taxon>Cimicidae</taxon>
        <taxon>Cimex</taxon>
    </lineage>
</organism>
<evidence type="ECO:0000256" key="9">
    <source>
        <dbReference type="ARBA" id="ARBA00023136"/>
    </source>
</evidence>
<reference evidence="12" key="1">
    <citation type="submission" date="2022-01" db="UniProtKB">
        <authorList>
            <consortium name="EnsemblMetazoa"/>
        </authorList>
    </citation>
    <scope>IDENTIFICATION</scope>
</reference>
<dbReference type="EnsemblMetazoa" id="XM_014390723.2">
    <property type="protein sequence ID" value="XP_014246209.1"/>
    <property type="gene ID" value="LOC106664743"/>
</dbReference>
<evidence type="ECO:0000256" key="5">
    <source>
        <dbReference type="ARBA" id="ARBA00022679"/>
    </source>
</evidence>
<evidence type="ECO:0000313" key="12">
    <source>
        <dbReference type="EnsemblMetazoa" id="XP_014246209.1"/>
    </source>
</evidence>
<evidence type="ECO:0000256" key="10">
    <source>
        <dbReference type="RuleBase" id="RU363110"/>
    </source>
</evidence>
<evidence type="ECO:0000256" key="7">
    <source>
        <dbReference type="ARBA" id="ARBA00022824"/>
    </source>
</evidence>
<feature type="transmembrane region" description="Helical" evidence="10">
    <location>
        <begin position="416"/>
        <end position="437"/>
    </location>
</feature>
<proteinExistence type="inferred from homology"/>
<feature type="transmembrane region" description="Helical" evidence="10">
    <location>
        <begin position="228"/>
        <end position="248"/>
    </location>
</feature>
<dbReference type="UniPathway" id="UPA00378"/>
<comment type="pathway">
    <text evidence="2 10">Protein modification; protein glycosylation.</text>
</comment>
<dbReference type="KEGG" id="clec:106664743"/>
<evidence type="ECO:0000256" key="4">
    <source>
        <dbReference type="ARBA" id="ARBA00022676"/>
    </source>
</evidence>
<dbReference type="OrthoDB" id="1689333at2759"/>
<accession>A0A8I6RH37</accession>
<feature type="transmembrane region" description="Helical" evidence="10">
    <location>
        <begin position="131"/>
        <end position="151"/>
    </location>
</feature>
<comment type="subcellular location">
    <subcellularLocation>
        <location evidence="1 10">Endoplasmic reticulum membrane</location>
        <topology evidence="1 10">Multi-pass membrane protein</topology>
    </subcellularLocation>
</comment>
<dbReference type="Pfam" id="PF03155">
    <property type="entry name" value="Alg6_Alg8"/>
    <property type="match status" value="1"/>
</dbReference>
<sequence>MFMIIVGLASCIKILLMASYKSTDFEVHRNWLAITYNLPMKKWYVDNTSEWTLDYPPFFAWFEYFLSQFAAFVNPKMLELTNLNYSSTSAVVFQRMTVIISDLVLAVGTKRLSTYLSNHPKKKCSKKKSKWRSPSTIFELLVLVNVGLLIVDHMHFQYNGVLLGILLISISYVLSDEHLLGAFWFTFLLNMKHIFLYMAPAYGIYLLKNYCVTYKQGKFCIKSTAVQLMKLGSVVLGVTFLSFGPFILMGQVEKVIARLFPFKRGLCHAYWAPNFWALYNLVDKIAAMIGKFLGYNIEISHGKMTGGLVQEYDHSVLPSITPWITMVCTIVSIIPCLWKLWTNPGNPLHFVRSLILCSGCAFLFGWHVHEKAILMVIIPQSILAVLWRKEAEVFIMLSTVGHYALLPLIFTPTESFIKVLMFVSYSYFVFTILLDLFQAESSKFTLSLLSPVETVYMYGLMALFLYEHFLHKWLTLNKYPFLPLMLTSCYCAVGIIYSIVRYYRTFLLMSDNRYKQKTF</sequence>
<keyword evidence="13" id="KW-1185">Reference proteome</keyword>
<evidence type="ECO:0000256" key="3">
    <source>
        <dbReference type="ARBA" id="ARBA00008715"/>
    </source>
</evidence>
<evidence type="ECO:0000256" key="2">
    <source>
        <dbReference type="ARBA" id="ARBA00004922"/>
    </source>
</evidence>
<dbReference type="GO" id="GO:0005789">
    <property type="term" value="C:endoplasmic reticulum membrane"/>
    <property type="evidence" value="ECO:0007669"/>
    <property type="project" value="UniProtKB-SubCell"/>
</dbReference>
<keyword evidence="4 10" id="KW-0328">Glycosyltransferase</keyword>
<feature type="transmembrane region" description="Helical" evidence="10">
    <location>
        <begin position="181"/>
        <end position="207"/>
    </location>
</feature>
<dbReference type="GO" id="GO:0006487">
    <property type="term" value="P:protein N-linked glycosylation"/>
    <property type="evidence" value="ECO:0007669"/>
    <property type="project" value="TreeGrafter"/>
</dbReference>
<keyword evidence="11" id="KW-0732">Signal</keyword>
<feature type="signal peptide" evidence="11">
    <location>
        <begin position="1"/>
        <end position="18"/>
    </location>
</feature>
<feature type="transmembrane region" description="Helical" evidence="10">
    <location>
        <begin position="158"/>
        <end position="175"/>
    </location>
</feature>
<dbReference type="RefSeq" id="XP_014246209.1">
    <property type="nucleotide sequence ID" value="XM_014390723.2"/>
</dbReference>
<evidence type="ECO:0000256" key="11">
    <source>
        <dbReference type="SAM" id="SignalP"/>
    </source>
</evidence>
<feature type="transmembrane region" description="Helical" evidence="10">
    <location>
        <begin position="372"/>
        <end position="387"/>
    </location>
</feature>
<dbReference type="PANTHER" id="PTHR12413">
    <property type="entry name" value="DOLICHYL GLYCOSYLTRANSFERASE"/>
    <property type="match status" value="1"/>
</dbReference>
<dbReference type="GeneID" id="106664743"/>
<keyword evidence="9 10" id="KW-0472">Membrane</keyword>
<feature type="chain" id="PRO_5035237200" description="Alpha-1,3-glucosyltransferase" evidence="11">
    <location>
        <begin position="19"/>
        <end position="519"/>
    </location>
</feature>
<evidence type="ECO:0000256" key="6">
    <source>
        <dbReference type="ARBA" id="ARBA00022692"/>
    </source>
</evidence>
<comment type="similarity">
    <text evidence="3 10">Belongs to the ALG6/ALG8 glucosyltransferase family.</text>
</comment>
<dbReference type="EC" id="2.4.1.-" evidence="10"/>
<feature type="transmembrane region" description="Helical" evidence="10">
    <location>
        <begin position="444"/>
        <end position="466"/>
    </location>
</feature>
<feature type="transmembrane region" description="Helical" evidence="10">
    <location>
        <begin position="481"/>
        <end position="500"/>
    </location>
</feature>
<keyword evidence="5 10" id="KW-0808">Transferase</keyword>
<evidence type="ECO:0000313" key="13">
    <source>
        <dbReference type="Proteomes" id="UP000494040"/>
    </source>
</evidence>
<dbReference type="AlphaFoldDB" id="A0A8I6RH37"/>
<dbReference type="InterPro" id="IPR004856">
    <property type="entry name" value="Glyco_trans_ALG6/ALG8"/>
</dbReference>
<evidence type="ECO:0000256" key="8">
    <source>
        <dbReference type="ARBA" id="ARBA00022989"/>
    </source>
</evidence>
<keyword evidence="8 10" id="KW-1133">Transmembrane helix</keyword>
<name>A0A8I6RH37_CIMLE</name>
<dbReference type="Proteomes" id="UP000494040">
    <property type="component" value="Unassembled WGS sequence"/>
</dbReference>
<dbReference type="GO" id="GO:0042283">
    <property type="term" value="F:dolichyl pyrophosphate Glc1Man9GlcNAc2 alpha-1,3-glucosyltransferase activity"/>
    <property type="evidence" value="ECO:0007669"/>
    <property type="project" value="TreeGrafter"/>
</dbReference>
<keyword evidence="6 10" id="KW-0812">Transmembrane</keyword>
<feature type="transmembrane region" description="Helical" evidence="10">
    <location>
        <begin position="350"/>
        <end position="366"/>
    </location>
</feature>
<keyword evidence="7 10" id="KW-0256">Endoplasmic reticulum</keyword>
<dbReference type="CTD" id="31623"/>